<dbReference type="Proteomes" id="UP001320876">
    <property type="component" value="Unassembled WGS sequence"/>
</dbReference>
<dbReference type="RefSeq" id="WP_264490058.1">
    <property type="nucleotide sequence ID" value="NZ_JAPDDT010000019.1"/>
</dbReference>
<gene>
    <name evidence="1" type="ORF">OKA05_25545</name>
</gene>
<sequence length="45" mass="4894">MKSCFGMFLTLIVLLAVIFSGAAIWYLSDTAEFTRKDAPAVPAAR</sequence>
<evidence type="ECO:0000313" key="2">
    <source>
        <dbReference type="Proteomes" id="UP001320876"/>
    </source>
</evidence>
<protein>
    <submittedName>
        <fullName evidence="1">Uncharacterized protein</fullName>
    </submittedName>
</protein>
<reference evidence="1 2" key="1">
    <citation type="submission" date="2022-10" db="EMBL/GenBank/DDBJ databases">
        <title>Luteolibacter arcticus strain CCTCC AB 2014275, whole genome shotgun sequencing project.</title>
        <authorList>
            <person name="Zhao G."/>
            <person name="Shen L."/>
        </authorList>
    </citation>
    <scope>NUCLEOTIDE SEQUENCE [LARGE SCALE GENOMIC DNA]</scope>
    <source>
        <strain evidence="1 2">CCTCC AB 2014275</strain>
    </source>
</reference>
<keyword evidence="2" id="KW-1185">Reference proteome</keyword>
<name>A0ABT3GR04_9BACT</name>
<comment type="caution">
    <text evidence="1">The sequence shown here is derived from an EMBL/GenBank/DDBJ whole genome shotgun (WGS) entry which is preliminary data.</text>
</comment>
<organism evidence="1 2">
    <name type="scientific">Luteolibacter arcticus</name>
    <dbReference type="NCBI Taxonomy" id="1581411"/>
    <lineage>
        <taxon>Bacteria</taxon>
        <taxon>Pseudomonadati</taxon>
        <taxon>Verrucomicrobiota</taxon>
        <taxon>Verrucomicrobiia</taxon>
        <taxon>Verrucomicrobiales</taxon>
        <taxon>Verrucomicrobiaceae</taxon>
        <taxon>Luteolibacter</taxon>
    </lineage>
</organism>
<evidence type="ECO:0000313" key="1">
    <source>
        <dbReference type="EMBL" id="MCW1925949.1"/>
    </source>
</evidence>
<dbReference type="EMBL" id="JAPDDT010000019">
    <property type="protein sequence ID" value="MCW1925949.1"/>
    <property type="molecule type" value="Genomic_DNA"/>
</dbReference>
<proteinExistence type="predicted"/>
<accession>A0ABT3GR04</accession>